<dbReference type="GeneID" id="301099549"/>
<protein>
    <submittedName>
        <fullName evidence="1">Uncharacterized protein</fullName>
    </submittedName>
</protein>
<comment type="caution">
    <text evidence="1">The sequence shown here is derived from an EMBL/GenBank/DDBJ whole genome shotgun (WGS) entry which is preliminary data.</text>
</comment>
<dbReference type="Proteomes" id="UP000594380">
    <property type="component" value="Unassembled WGS sequence"/>
</dbReference>
<name>A0A7Y6MY61_9BURK</name>
<dbReference type="EMBL" id="JAALDK010000001">
    <property type="protein sequence ID" value="NUX98953.1"/>
    <property type="molecule type" value="Genomic_DNA"/>
</dbReference>
<proteinExistence type="predicted"/>
<evidence type="ECO:0000313" key="1">
    <source>
        <dbReference type="EMBL" id="NUX98953.1"/>
    </source>
</evidence>
<accession>A0A7Y6MY61</accession>
<evidence type="ECO:0000313" key="2">
    <source>
        <dbReference type="Proteomes" id="UP000594380"/>
    </source>
</evidence>
<dbReference type="RefSeq" id="WP_176105663.1">
    <property type="nucleotide sequence ID" value="NZ_JAALDK010000001.1"/>
</dbReference>
<dbReference type="AlphaFoldDB" id="A0A7Y6MY61"/>
<gene>
    <name evidence="1" type="ORF">G5S42_04215</name>
</gene>
<organism evidence="1 2">
    <name type="scientific">Paraburkholderia youngii</name>
    <dbReference type="NCBI Taxonomy" id="2782701"/>
    <lineage>
        <taxon>Bacteria</taxon>
        <taxon>Pseudomonadati</taxon>
        <taxon>Pseudomonadota</taxon>
        <taxon>Betaproteobacteria</taxon>
        <taxon>Burkholderiales</taxon>
        <taxon>Burkholderiaceae</taxon>
        <taxon>Paraburkholderia</taxon>
    </lineage>
</organism>
<reference evidence="1 2" key="1">
    <citation type="submission" date="2020-02" db="EMBL/GenBank/DDBJ databases">
        <title>Paraburkholderia simonii sp. nov. and Paraburkholderia youngii sp. nov. Brazilian and Mexican Mimosa-associated rhizobia.</title>
        <authorList>
            <person name="Mavima L."/>
            <person name="Beukes C.W."/>
            <person name="Chan W.Y."/>
            <person name="Palmer M."/>
            <person name="De Meyer S.E."/>
            <person name="James E.K."/>
            <person name="Venter S.N."/>
            <person name="Steenkamp E.T."/>
        </authorList>
    </citation>
    <scope>NUCLEOTIDE SEQUENCE [LARGE SCALE GENOMIC DNA]</scope>
    <source>
        <strain evidence="1 2">JPY169</strain>
    </source>
</reference>
<sequence length="75" mass="7910">MHGDRGIVHAGLSYWRKCAEFARMPVPDESPGHHFSPAMTALEAAADGAGVVANSPFSSLPHCAATLPMSTFPFV</sequence>